<accession>A0A4R2JBS0</accession>
<evidence type="ECO:0000256" key="1">
    <source>
        <dbReference type="SAM" id="MobiDB-lite"/>
    </source>
</evidence>
<keyword evidence="4" id="KW-1185">Reference proteome</keyword>
<comment type="caution">
    <text evidence="3">The sequence shown here is derived from an EMBL/GenBank/DDBJ whole genome shotgun (WGS) entry which is preliminary data.</text>
</comment>
<protein>
    <submittedName>
        <fullName evidence="3">Uncharacterized protein</fullName>
    </submittedName>
</protein>
<dbReference type="EMBL" id="SLWS01000010">
    <property type="protein sequence ID" value="TCO53529.1"/>
    <property type="molecule type" value="Genomic_DNA"/>
</dbReference>
<keyword evidence="2" id="KW-1133">Transmembrane helix</keyword>
<feature type="compositionally biased region" description="Low complexity" evidence="1">
    <location>
        <begin position="37"/>
        <end position="47"/>
    </location>
</feature>
<dbReference type="AlphaFoldDB" id="A0A4R2JBS0"/>
<feature type="compositionally biased region" description="Low complexity" evidence="1">
    <location>
        <begin position="219"/>
        <end position="233"/>
    </location>
</feature>
<dbReference type="Proteomes" id="UP000295680">
    <property type="component" value="Unassembled WGS sequence"/>
</dbReference>
<evidence type="ECO:0000313" key="3">
    <source>
        <dbReference type="EMBL" id="TCO53529.1"/>
    </source>
</evidence>
<gene>
    <name evidence="3" type="ORF">EV192_110118</name>
</gene>
<sequence>MTYPPQDPGPYGNNPYGQQPPQQPGWGQQPPPPPQQQPTYGGYDQTYGYGGQPQGPQGYGYPPQPPKKTGLIVALVAAGVLVVGGGVTAIVLLSGNGSDNGAGGTTTSNSADAGIGTPEDLVNKVIDAVENKDSRAAEALLCDKKSSTPAFELDKAPKDITIKATLAGKVTHSGTSAASARLNLKVTEASSARSTTLPLSLRMSEKAGKWCVENANMGSSSSSSSRPTTRTSY</sequence>
<reference evidence="3 4" key="1">
    <citation type="submission" date="2019-03" db="EMBL/GenBank/DDBJ databases">
        <title>Genomic Encyclopedia of Type Strains, Phase IV (KMG-IV): sequencing the most valuable type-strain genomes for metagenomic binning, comparative biology and taxonomic classification.</title>
        <authorList>
            <person name="Goeker M."/>
        </authorList>
    </citation>
    <scope>NUCLEOTIDE SEQUENCE [LARGE SCALE GENOMIC DNA]</scope>
    <source>
        <strain evidence="3 4">DSM 45934</strain>
    </source>
</reference>
<organism evidence="3 4">
    <name type="scientific">Actinocrispum wychmicini</name>
    <dbReference type="NCBI Taxonomy" id="1213861"/>
    <lineage>
        <taxon>Bacteria</taxon>
        <taxon>Bacillati</taxon>
        <taxon>Actinomycetota</taxon>
        <taxon>Actinomycetes</taxon>
        <taxon>Pseudonocardiales</taxon>
        <taxon>Pseudonocardiaceae</taxon>
        <taxon>Actinocrispum</taxon>
    </lineage>
</organism>
<keyword evidence="2" id="KW-0472">Membrane</keyword>
<dbReference type="SUPFAM" id="SSF81995">
    <property type="entry name" value="beta-sandwich domain of Sec23/24"/>
    <property type="match status" value="1"/>
</dbReference>
<evidence type="ECO:0000313" key="4">
    <source>
        <dbReference type="Proteomes" id="UP000295680"/>
    </source>
</evidence>
<proteinExistence type="predicted"/>
<keyword evidence="2" id="KW-0812">Transmembrane</keyword>
<evidence type="ECO:0000256" key="2">
    <source>
        <dbReference type="SAM" id="Phobius"/>
    </source>
</evidence>
<feature type="region of interest" description="Disordered" evidence="1">
    <location>
        <begin position="1"/>
        <end position="63"/>
    </location>
</feature>
<name>A0A4R2JBS0_9PSEU</name>
<feature type="region of interest" description="Disordered" evidence="1">
    <location>
        <begin position="96"/>
        <end position="115"/>
    </location>
</feature>
<feature type="compositionally biased region" description="Low complexity" evidence="1">
    <location>
        <begin position="9"/>
        <end position="28"/>
    </location>
</feature>
<feature type="region of interest" description="Disordered" evidence="1">
    <location>
        <begin position="214"/>
        <end position="233"/>
    </location>
</feature>
<feature type="transmembrane region" description="Helical" evidence="2">
    <location>
        <begin position="71"/>
        <end position="93"/>
    </location>
</feature>
<dbReference type="RefSeq" id="WP_132123505.1">
    <property type="nucleotide sequence ID" value="NZ_SLWS01000010.1"/>
</dbReference>